<dbReference type="Proteomes" id="UP000289886">
    <property type="component" value="Unassembled WGS sequence"/>
</dbReference>
<dbReference type="EMBL" id="SCEB01001497">
    <property type="protein sequence ID" value="RXM96686.1"/>
    <property type="molecule type" value="Genomic_DNA"/>
</dbReference>
<evidence type="ECO:0000313" key="2">
    <source>
        <dbReference type="EMBL" id="RXM96686.1"/>
    </source>
</evidence>
<protein>
    <submittedName>
        <fullName evidence="2">Uncharacterized protein</fullName>
    </submittedName>
</protein>
<feature type="region of interest" description="Disordered" evidence="1">
    <location>
        <begin position="82"/>
        <end position="107"/>
    </location>
</feature>
<evidence type="ECO:0000256" key="1">
    <source>
        <dbReference type="SAM" id="MobiDB-lite"/>
    </source>
</evidence>
<name>A0A662YL01_ACIRT</name>
<feature type="compositionally biased region" description="Polar residues" evidence="1">
    <location>
        <begin position="97"/>
        <end position="107"/>
    </location>
</feature>
<accession>A0A662YL01</accession>
<proteinExistence type="predicted"/>
<comment type="caution">
    <text evidence="2">The sequence shown here is derived from an EMBL/GenBank/DDBJ whole genome shotgun (WGS) entry which is preliminary data.</text>
</comment>
<keyword evidence="3" id="KW-1185">Reference proteome</keyword>
<reference evidence="2 3" key="1">
    <citation type="submission" date="2019-01" db="EMBL/GenBank/DDBJ databases">
        <title>Draft Genome and Complete Hox-Cluster Characterization of the Sterlet Sturgeon (Acipenser ruthenus).</title>
        <authorList>
            <person name="Wei Q."/>
        </authorList>
    </citation>
    <scope>NUCLEOTIDE SEQUENCE [LARGE SCALE GENOMIC DNA]</scope>
    <source>
        <strain evidence="2">WHYD16114868_AA</strain>
        <tissue evidence="2">Blood</tissue>
    </source>
</reference>
<evidence type="ECO:0000313" key="3">
    <source>
        <dbReference type="Proteomes" id="UP000289886"/>
    </source>
</evidence>
<dbReference type="AlphaFoldDB" id="A0A662YL01"/>
<gene>
    <name evidence="2" type="ORF">EOD39_15384</name>
</gene>
<feature type="region of interest" description="Disordered" evidence="1">
    <location>
        <begin position="1"/>
        <end position="51"/>
    </location>
</feature>
<organism evidence="2 3">
    <name type="scientific">Acipenser ruthenus</name>
    <name type="common">Sterlet sturgeon</name>
    <dbReference type="NCBI Taxonomy" id="7906"/>
    <lineage>
        <taxon>Eukaryota</taxon>
        <taxon>Metazoa</taxon>
        <taxon>Chordata</taxon>
        <taxon>Craniata</taxon>
        <taxon>Vertebrata</taxon>
        <taxon>Euteleostomi</taxon>
        <taxon>Actinopterygii</taxon>
        <taxon>Chondrostei</taxon>
        <taxon>Acipenseriformes</taxon>
        <taxon>Acipenseridae</taxon>
        <taxon>Acipenser</taxon>
    </lineage>
</organism>
<sequence>MLQDKVPAVTEEGFTAAQSTGHSELVAEPSQLGVAGGDRAAPRGNGSDQEMLQDKVPAVTEEGFTAAQSTGHSELVAEPSQLGVAGGGRAAPRGNGSDQVNSSSTQCWFKLL</sequence>